<keyword evidence="5" id="KW-1185">Reference proteome</keyword>
<comment type="caution">
    <text evidence="4">The sequence shown here is derived from an EMBL/GenBank/DDBJ whole genome shotgun (WGS) entry which is preliminary data.</text>
</comment>
<evidence type="ECO:0000256" key="3">
    <source>
        <dbReference type="SAM" id="Phobius"/>
    </source>
</evidence>
<organism evidence="4 5">
    <name type="scientific">Rhododendron williamsianum</name>
    <dbReference type="NCBI Taxonomy" id="262921"/>
    <lineage>
        <taxon>Eukaryota</taxon>
        <taxon>Viridiplantae</taxon>
        <taxon>Streptophyta</taxon>
        <taxon>Embryophyta</taxon>
        <taxon>Tracheophyta</taxon>
        <taxon>Spermatophyta</taxon>
        <taxon>Magnoliopsida</taxon>
        <taxon>eudicotyledons</taxon>
        <taxon>Gunneridae</taxon>
        <taxon>Pentapetalae</taxon>
        <taxon>asterids</taxon>
        <taxon>Ericales</taxon>
        <taxon>Ericaceae</taxon>
        <taxon>Ericoideae</taxon>
        <taxon>Rhodoreae</taxon>
        <taxon>Rhododendron</taxon>
    </lineage>
</organism>
<sequence length="108" mass="11206">MGAIKAAIGDAVFTSMWVFCASALDLLTSVIASAIGVHGMVALFITTVLTFILHSVFSVISDALGGASSSPTGTAAFYVAGIGHDSLYSMALRFPAQVSFYILFSSQF</sequence>
<feature type="transmembrane region" description="Helical" evidence="3">
    <location>
        <begin position="12"/>
        <end position="35"/>
    </location>
</feature>
<accession>A0A6A4LIG4</accession>
<evidence type="ECO:0000256" key="2">
    <source>
        <dbReference type="ARBA" id="ARBA00022737"/>
    </source>
</evidence>
<evidence type="ECO:0000313" key="5">
    <source>
        <dbReference type="Proteomes" id="UP000428333"/>
    </source>
</evidence>
<evidence type="ECO:0000256" key="1">
    <source>
        <dbReference type="ARBA" id="ARBA00022448"/>
    </source>
</evidence>
<dbReference type="PANTHER" id="PTHR46739">
    <property type="entry name" value="AQUAPORIN SIP1-1"/>
    <property type="match status" value="1"/>
</dbReference>
<dbReference type="AlphaFoldDB" id="A0A6A4LIG4"/>
<feature type="transmembrane region" description="Helical" evidence="3">
    <location>
        <begin position="41"/>
        <end position="60"/>
    </location>
</feature>
<protein>
    <submittedName>
        <fullName evidence="4">Uncharacterized protein</fullName>
    </submittedName>
</protein>
<gene>
    <name evidence="4" type="ORF">C3L33_12087</name>
</gene>
<name>A0A6A4LIG4_9ERIC</name>
<dbReference type="OrthoDB" id="1585462at2759"/>
<keyword evidence="3" id="KW-0472">Membrane</keyword>
<dbReference type="Proteomes" id="UP000428333">
    <property type="component" value="Linkage Group LG07"/>
</dbReference>
<proteinExistence type="predicted"/>
<dbReference type="GO" id="GO:0015250">
    <property type="term" value="F:water channel activity"/>
    <property type="evidence" value="ECO:0007669"/>
    <property type="project" value="InterPro"/>
</dbReference>
<keyword evidence="3" id="KW-0812">Transmembrane</keyword>
<dbReference type="EMBL" id="QEFC01001768">
    <property type="protein sequence ID" value="KAE9456011.1"/>
    <property type="molecule type" value="Genomic_DNA"/>
</dbReference>
<keyword evidence="2" id="KW-0677">Repeat</keyword>
<dbReference type="InterPro" id="IPR044222">
    <property type="entry name" value="SIP1-1/2-like"/>
</dbReference>
<dbReference type="PANTHER" id="PTHR46739:SF3">
    <property type="entry name" value="AQUAPORIN SIP1-1"/>
    <property type="match status" value="1"/>
</dbReference>
<keyword evidence="1" id="KW-0813">Transport</keyword>
<keyword evidence="3" id="KW-1133">Transmembrane helix</keyword>
<reference evidence="4 5" key="1">
    <citation type="journal article" date="2019" name="Genome Biol. Evol.">
        <title>The Rhododendron genome and chromosomal organization provide insight into shared whole-genome duplications across the heath family (Ericaceae).</title>
        <authorList>
            <person name="Soza V.L."/>
            <person name="Lindsley D."/>
            <person name="Waalkes A."/>
            <person name="Ramage E."/>
            <person name="Patwardhan R.P."/>
            <person name="Burton J.N."/>
            <person name="Adey A."/>
            <person name="Kumar A."/>
            <person name="Qiu R."/>
            <person name="Shendure J."/>
            <person name="Hall B."/>
        </authorList>
    </citation>
    <scope>NUCLEOTIDE SEQUENCE [LARGE SCALE GENOMIC DNA]</scope>
    <source>
        <strain evidence="4">RSF 1966-606</strain>
    </source>
</reference>
<feature type="non-terminal residue" evidence="4">
    <location>
        <position position="1"/>
    </location>
</feature>
<evidence type="ECO:0000313" key="4">
    <source>
        <dbReference type="EMBL" id="KAE9456011.1"/>
    </source>
</evidence>